<sequence length="453" mass="49373">MSFMDRFQSVMEKILVPVAVKLNSQRHVVAIRDAFILAFPITLGGSLIILLNFAVLDPQGFIAKMLFLHKLFPNLADYQSIFSPIINATVNILSMFIVFLIARNIAIALKADELLCGITALSTFFIVYPPFQTFDGVSYMTTQWTGAQGLFVAIIIGILVGEIFSQLSKSKRLQINMPASVPPAISRTFKVLFPIVIIMVIFAIGNAIINALYPKGLHALIYNVLQAPLKQLGTNILSLIVLIIVSDLLWVFGIHGPNTTAAIREAMFAEANLENLKYVAEHGSAWGAPYPGTWSLVDAFSFYGGSGMTLGFIIAVFIASRRKDYRDIAKLSIAPGLFNINEPIIFGIPVVLNPILIVPFVIVPPINALIGYSAIKLGLIPPVAYSVPWTTPGPLIAFFGTGGNWLALFIGFLCLAVATLIYLPFVIAANQATDIQNKNKERIADEPTQSTSV</sequence>
<dbReference type="InterPro" id="IPR003352">
    <property type="entry name" value="PTS_EIIC"/>
</dbReference>
<evidence type="ECO:0000256" key="2">
    <source>
        <dbReference type="ARBA" id="ARBA00022448"/>
    </source>
</evidence>
<dbReference type="PANTHER" id="PTHR33989:SF4">
    <property type="entry name" value="PTS SYSTEM N,N'-DIACETYLCHITOBIOSE-SPECIFIC EIIC COMPONENT"/>
    <property type="match status" value="1"/>
</dbReference>
<name>A0A420VCA2_9BACI</name>
<dbReference type="PROSITE" id="PS51105">
    <property type="entry name" value="PTS_EIIC_TYPE_3"/>
    <property type="match status" value="1"/>
</dbReference>
<gene>
    <name evidence="11" type="ORF">Cdeb_01814</name>
</gene>
<keyword evidence="7 8" id="KW-0472">Membrane</keyword>
<feature type="transmembrane region" description="Helical" evidence="9">
    <location>
        <begin position="81"/>
        <end position="102"/>
    </location>
</feature>
<dbReference type="InterPro" id="IPR051088">
    <property type="entry name" value="PTS_Sugar-EIIC/EIIB"/>
</dbReference>
<keyword evidence="3 8" id="KW-1003">Cell membrane</keyword>
<dbReference type="PIRSF" id="PIRSF006351">
    <property type="entry name" value="PTS_EIIC-Cellobiose"/>
    <property type="match status" value="1"/>
</dbReference>
<evidence type="ECO:0000313" key="12">
    <source>
        <dbReference type="Proteomes" id="UP000286235"/>
    </source>
</evidence>
<dbReference type="PANTHER" id="PTHR33989">
    <property type="match status" value="1"/>
</dbReference>
<accession>A0A420VCA2</accession>
<evidence type="ECO:0000313" key="11">
    <source>
        <dbReference type="EMBL" id="RKO61185.1"/>
    </source>
</evidence>
<dbReference type="GO" id="GO:0009401">
    <property type="term" value="P:phosphoenolpyruvate-dependent sugar phosphotransferase system"/>
    <property type="evidence" value="ECO:0007669"/>
    <property type="project" value="InterPro"/>
</dbReference>
<keyword evidence="2 8" id="KW-0813">Transport</keyword>
<protein>
    <recommendedName>
        <fullName evidence="8">Permease IIC component</fullName>
    </recommendedName>
</protein>
<dbReference type="Pfam" id="PF02378">
    <property type="entry name" value="PTS_EIIC"/>
    <property type="match status" value="1"/>
</dbReference>
<feature type="transmembrane region" description="Helical" evidence="9">
    <location>
        <begin position="191"/>
        <end position="213"/>
    </location>
</feature>
<reference evidence="11 12" key="1">
    <citation type="submission" date="2013-12" db="EMBL/GenBank/DDBJ databases">
        <title>Genome and proteome characterization of Caldibacillus debilis GB1 derived from a cellulolytic aero-tolerant co-culture.</title>
        <authorList>
            <person name="Wushke S.T."/>
            <person name="Zhang X."/>
            <person name="Fristensky B."/>
            <person name="Wilkins J.A."/>
            <person name="Levin D.B."/>
            <person name="Sparling R."/>
        </authorList>
    </citation>
    <scope>NUCLEOTIDE SEQUENCE [LARGE SCALE GENOMIC DNA]</scope>
    <source>
        <strain evidence="11 12">GB1</strain>
    </source>
</reference>
<feature type="transmembrane region" description="Helical" evidence="9">
    <location>
        <begin position="405"/>
        <end position="429"/>
    </location>
</feature>
<keyword evidence="6 9" id="KW-1133">Transmembrane helix</keyword>
<dbReference type="EMBL" id="AZRV01000046">
    <property type="protein sequence ID" value="RKO61185.1"/>
    <property type="molecule type" value="Genomic_DNA"/>
</dbReference>
<feature type="domain" description="PTS EIIC type-3" evidence="10">
    <location>
        <begin position="11"/>
        <end position="425"/>
    </location>
</feature>
<feature type="transmembrane region" description="Helical" evidence="9">
    <location>
        <begin position="300"/>
        <end position="320"/>
    </location>
</feature>
<evidence type="ECO:0000256" key="6">
    <source>
        <dbReference type="ARBA" id="ARBA00022989"/>
    </source>
</evidence>
<comment type="function">
    <text evidence="8">The phosphoenolpyruvate-dependent sugar phosphotransferase system (PTS), a major carbohydrate active -transport system, catalyzes the phosphorylation of incoming sugar substrates concomitant with their translocation across the cell membrane.</text>
</comment>
<feature type="transmembrane region" description="Helical" evidence="9">
    <location>
        <begin position="369"/>
        <end position="385"/>
    </location>
</feature>
<organism evidence="11 12">
    <name type="scientific">Caldibacillus debilis GB1</name>
    <dbReference type="NCBI Taxonomy" id="1339248"/>
    <lineage>
        <taxon>Bacteria</taxon>
        <taxon>Bacillati</taxon>
        <taxon>Bacillota</taxon>
        <taxon>Bacilli</taxon>
        <taxon>Bacillales</taxon>
        <taxon>Bacillaceae</taxon>
        <taxon>Caldibacillus</taxon>
    </lineage>
</organism>
<dbReference type="Proteomes" id="UP000286235">
    <property type="component" value="Unassembled WGS sequence"/>
</dbReference>
<evidence type="ECO:0000256" key="9">
    <source>
        <dbReference type="SAM" id="Phobius"/>
    </source>
</evidence>
<comment type="subcellular location">
    <subcellularLocation>
        <location evidence="1">Cell membrane</location>
        <topology evidence="1">Multi-pass membrane protein</topology>
    </subcellularLocation>
</comment>
<dbReference type="InterPro" id="IPR004796">
    <property type="entry name" value="PTS_IIC_cello"/>
</dbReference>
<dbReference type="NCBIfam" id="TIGR00410">
    <property type="entry name" value="lacE"/>
    <property type="match status" value="1"/>
</dbReference>
<evidence type="ECO:0000259" key="10">
    <source>
        <dbReference type="PROSITE" id="PS51105"/>
    </source>
</evidence>
<keyword evidence="12" id="KW-1185">Reference proteome</keyword>
<feature type="transmembrane region" description="Helical" evidence="9">
    <location>
        <begin position="233"/>
        <end position="254"/>
    </location>
</feature>
<keyword evidence="4 8" id="KW-0762">Sugar transport</keyword>
<evidence type="ECO:0000256" key="1">
    <source>
        <dbReference type="ARBA" id="ARBA00004651"/>
    </source>
</evidence>
<evidence type="ECO:0000256" key="8">
    <source>
        <dbReference type="PIRNR" id="PIRNR006351"/>
    </source>
</evidence>
<dbReference type="GO" id="GO:1902815">
    <property type="term" value="P:N,N'-diacetylchitobiose import"/>
    <property type="evidence" value="ECO:0007669"/>
    <property type="project" value="TreeGrafter"/>
</dbReference>
<dbReference type="GO" id="GO:0008982">
    <property type="term" value="F:protein-N(PI)-phosphohistidine-sugar phosphotransferase activity"/>
    <property type="evidence" value="ECO:0007669"/>
    <property type="project" value="UniProtKB-UniRule"/>
</dbReference>
<evidence type="ECO:0000256" key="7">
    <source>
        <dbReference type="ARBA" id="ARBA00023136"/>
    </source>
</evidence>
<dbReference type="GO" id="GO:0005886">
    <property type="term" value="C:plasma membrane"/>
    <property type="evidence" value="ECO:0007669"/>
    <property type="project" value="UniProtKB-SubCell"/>
</dbReference>
<feature type="transmembrane region" description="Helical" evidence="9">
    <location>
        <begin position="114"/>
        <end position="131"/>
    </location>
</feature>
<comment type="caution">
    <text evidence="11">The sequence shown here is derived from an EMBL/GenBank/DDBJ whole genome shotgun (WGS) entry which is preliminary data.</text>
</comment>
<keyword evidence="5 9" id="KW-0812">Transmembrane</keyword>
<proteinExistence type="predicted"/>
<evidence type="ECO:0000256" key="3">
    <source>
        <dbReference type="ARBA" id="ARBA00022475"/>
    </source>
</evidence>
<evidence type="ECO:0000256" key="4">
    <source>
        <dbReference type="ARBA" id="ARBA00022597"/>
    </source>
</evidence>
<dbReference type="InterPro" id="IPR004501">
    <property type="entry name" value="PTS_EIIC_3"/>
</dbReference>
<feature type="transmembrane region" description="Helical" evidence="9">
    <location>
        <begin position="340"/>
        <end position="362"/>
    </location>
</feature>
<evidence type="ECO:0000256" key="5">
    <source>
        <dbReference type="ARBA" id="ARBA00022692"/>
    </source>
</evidence>
<feature type="transmembrane region" description="Helical" evidence="9">
    <location>
        <begin position="34"/>
        <end position="56"/>
    </location>
</feature>
<dbReference type="RefSeq" id="WP_120670215.1">
    <property type="nucleotide sequence ID" value="NZ_AZRV01000046.1"/>
</dbReference>
<dbReference type="AlphaFoldDB" id="A0A420VCA2"/>
<feature type="transmembrane region" description="Helical" evidence="9">
    <location>
        <begin position="143"/>
        <end position="164"/>
    </location>
</feature>